<dbReference type="InterPro" id="IPR000626">
    <property type="entry name" value="Ubiquitin-like_dom"/>
</dbReference>
<dbReference type="Pfam" id="PF12796">
    <property type="entry name" value="Ank_2"/>
    <property type="match status" value="2"/>
</dbReference>
<evidence type="ECO:0000313" key="4">
    <source>
        <dbReference type="Proteomes" id="UP000601435"/>
    </source>
</evidence>
<dbReference type="SMART" id="SM00248">
    <property type="entry name" value="ANK"/>
    <property type="match status" value="5"/>
</dbReference>
<proteinExistence type="predicted"/>
<dbReference type="SUPFAM" id="SSF48403">
    <property type="entry name" value="Ankyrin repeat"/>
    <property type="match status" value="1"/>
</dbReference>
<keyword evidence="1" id="KW-0040">ANK repeat</keyword>
<dbReference type="OrthoDB" id="10264606at2759"/>
<dbReference type="PROSITE" id="PS50088">
    <property type="entry name" value="ANK_REPEAT"/>
    <property type="match status" value="4"/>
</dbReference>
<evidence type="ECO:0000259" key="2">
    <source>
        <dbReference type="PROSITE" id="PS50053"/>
    </source>
</evidence>
<protein>
    <submittedName>
        <fullName evidence="3">Ankrd17 protein</fullName>
    </submittedName>
</protein>
<evidence type="ECO:0000313" key="3">
    <source>
        <dbReference type="EMBL" id="CAE7846059.1"/>
    </source>
</evidence>
<gene>
    <name evidence="3" type="primary">Ankrd17</name>
    <name evidence="3" type="ORF">SNEC2469_LOCUS26021</name>
</gene>
<dbReference type="PANTHER" id="PTHR24120">
    <property type="entry name" value="GH07239P"/>
    <property type="match status" value="1"/>
</dbReference>
<dbReference type="InterPro" id="IPR002110">
    <property type="entry name" value="Ankyrin_rpt"/>
</dbReference>
<feature type="domain" description="Ubiquitin-like" evidence="2">
    <location>
        <begin position="1"/>
        <end position="57"/>
    </location>
</feature>
<accession>A0A812ZZ13</accession>
<evidence type="ECO:0000256" key="1">
    <source>
        <dbReference type="PROSITE-ProRule" id="PRU00023"/>
    </source>
</evidence>
<feature type="repeat" description="ANK" evidence="1">
    <location>
        <begin position="207"/>
        <end position="229"/>
    </location>
</feature>
<dbReference type="Proteomes" id="UP000601435">
    <property type="component" value="Unassembled WGS sequence"/>
</dbReference>
<keyword evidence="4" id="KW-1185">Reference proteome</keyword>
<dbReference type="InterPro" id="IPR036770">
    <property type="entry name" value="Ankyrin_rpt-contain_sf"/>
</dbReference>
<dbReference type="EMBL" id="CAJNJA010052243">
    <property type="protein sequence ID" value="CAE7846059.1"/>
    <property type="molecule type" value="Genomic_DNA"/>
</dbReference>
<sequence>MLRVWQISGVELAAIPAEELSDVLALKQQLRVRKGLPICLQELLHDGIRLQDSSKLGAPMDVQLVLLSLAKGLEAAQELREAATKGEIEVVRLLLRASTDKDSTNELGIRALLWASSNGHVQTVRLLLESGAAQGFTAREVGKTALTWACMNGHGGVARLLLEAGADKDSMDWQRKTALIWASGNGHVDVVSLLLESGAAMDLIDQEGSTALHRAATNGHTEVVRLLLEARISGYPQAPS</sequence>
<name>A0A812ZZ13_9DINO</name>
<dbReference type="CDD" id="cd17039">
    <property type="entry name" value="Ubl_ubiquitin_like"/>
    <property type="match status" value="1"/>
</dbReference>
<comment type="caution">
    <text evidence="3">The sequence shown here is derived from an EMBL/GenBank/DDBJ whole genome shotgun (WGS) entry which is preliminary data.</text>
</comment>
<feature type="repeat" description="ANK" evidence="1">
    <location>
        <begin position="74"/>
        <end position="106"/>
    </location>
</feature>
<reference evidence="3" key="1">
    <citation type="submission" date="2021-02" db="EMBL/GenBank/DDBJ databases">
        <authorList>
            <person name="Dougan E. K."/>
            <person name="Rhodes N."/>
            <person name="Thang M."/>
            <person name="Chan C."/>
        </authorList>
    </citation>
    <scope>NUCLEOTIDE SEQUENCE</scope>
</reference>
<organism evidence="3 4">
    <name type="scientific">Symbiodinium necroappetens</name>
    <dbReference type="NCBI Taxonomy" id="1628268"/>
    <lineage>
        <taxon>Eukaryota</taxon>
        <taxon>Sar</taxon>
        <taxon>Alveolata</taxon>
        <taxon>Dinophyceae</taxon>
        <taxon>Suessiales</taxon>
        <taxon>Symbiodiniaceae</taxon>
        <taxon>Symbiodinium</taxon>
    </lineage>
</organism>
<dbReference type="PROSITE" id="PS50297">
    <property type="entry name" value="ANK_REP_REGION"/>
    <property type="match status" value="3"/>
</dbReference>
<dbReference type="AlphaFoldDB" id="A0A812ZZ13"/>
<feature type="repeat" description="ANK" evidence="1">
    <location>
        <begin position="174"/>
        <end position="206"/>
    </location>
</feature>
<dbReference type="PROSITE" id="PS50053">
    <property type="entry name" value="UBIQUITIN_2"/>
    <property type="match status" value="1"/>
</dbReference>
<dbReference type="Gene3D" id="1.25.40.20">
    <property type="entry name" value="Ankyrin repeat-containing domain"/>
    <property type="match status" value="2"/>
</dbReference>
<feature type="repeat" description="ANK" evidence="1">
    <location>
        <begin position="141"/>
        <end position="173"/>
    </location>
</feature>
<dbReference type="PANTHER" id="PTHR24120:SF4">
    <property type="entry name" value="GH07239P"/>
    <property type="match status" value="1"/>
</dbReference>